<reference evidence="2" key="1">
    <citation type="submission" date="2017-03" db="EMBL/GenBank/DDBJ databases">
        <title>Phytopthora megakarya and P. palmivora, two closely related causual agents of cacao black pod achieved similar genome size and gene model numbers by different mechanisms.</title>
        <authorList>
            <person name="Ali S."/>
            <person name="Shao J."/>
            <person name="Larry D.J."/>
            <person name="Kronmiller B."/>
            <person name="Shen D."/>
            <person name="Strem M.D."/>
            <person name="Melnick R.L."/>
            <person name="Guiltinan M.J."/>
            <person name="Tyler B.M."/>
            <person name="Meinhardt L.W."/>
            <person name="Bailey B.A."/>
        </authorList>
    </citation>
    <scope>NUCLEOTIDE SEQUENCE [LARGE SCALE GENOMIC DNA]</scope>
    <source>
        <strain evidence="2">zdho120</strain>
    </source>
</reference>
<proteinExistence type="predicted"/>
<dbReference type="AlphaFoldDB" id="A0A225WB91"/>
<name>A0A225WB91_9STRA</name>
<dbReference type="EMBL" id="NBNE01001213">
    <property type="protein sequence ID" value="OWZ15006.1"/>
    <property type="molecule type" value="Genomic_DNA"/>
</dbReference>
<dbReference type="Proteomes" id="UP000198211">
    <property type="component" value="Unassembled WGS sequence"/>
</dbReference>
<gene>
    <name evidence="1" type="ORF">PHMEG_00011424</name>
</gene>
<sequence length="66" mass="7924">MRIEPLVLFPARRADNPLSHSLLQKQNMWPLVKPTWKVVDWSMCCWKFYPRKYMFNLTSVLTVSQP</sequence>
<accession>A0A225WB91</accession>
<evidence type="ECO:0000313" key="2">
    <source>
        <dbReference type="Proteomes" id="UP000198211"/>
    </source>
</evidence>
<comment type="caution">
    <text evidence="1">The sequence shown here is derived from an EMBL/GenBank/DDBJ whole genome shotgun (WGS) entry which is preliminary data.</text>
</comment>
<protein>
    <submittedName>
        <fullName evidence="1">Uncharacterized protein</fullName>
    </submittedName>
</protein>
<evidence type="ECO:0000313" key="1">
    <source>
        <dbReference type="EMBL" id="OWZ15006.1"/>
    </source>
</evidence>
<keyword evidence="2" id="KW-1185">Reference proteome</keyword>
<organism evidence="1 2">
    <name type="scientific">Phytophthora megakarya</name>
    <dbReference type="NCBI Taxonomy" id="4795"/>
    <lineage>
        <taxon>Eukaryota</taxon>
        <taxon>Sar</taxon>
        <taxon>Stramenopiles</taxon>
        <taxon>Oomycota</taxon>
        <taxon>Peronosporomycetes</taxon>
        <taxon>Peronosporales</taxon>
        <taxon>Peronosporaceae</taxon>
        <taxon>Phytophthora</taxon>
    </lineage>
</organism>